<dbReference type="PANTHER" id="PTHR11252:SF0">
    <property type="entry name" value="POLYRIBONUCLEOTIDE NUCLEOTIDYLTRANSFERASE 1, MITOCHONDRIAL"/>
    <property type="match status" value="1"/>
</dbReference>
<dbReference type="EMBL" id="JAFLQW010000564">
    <property type="protein sequence ID" value="MBO0351596.1"/>
    <property type="molecule type" value="Genomic_DNA"/>
</dbReference>
<dbReference type="InterPro" id="IPR036345">
    <property type="entry name" value="ExoRNase_PH_dom2_sf"/>
</dbReference>
<reference evidence="8 9" key="1">
    <citation type="submission" date="2021-03" db="EMBL/GenBank/DDBJ databases">
        <title>Metabolic Capacity of the Antarctic Cyanobacterium Phormidium pseudopriestleyi that Sustains Oxygenic Photosynthesis in the Presence of Hydrogen Sulfide.</title>
        <authorList>
            <person name="Lumian J.E."/>
            <person name="Jungblut A.D."/>
            <person name="Dillon M.L."/>
            <person name="Hawes I."/>
            <person name="Doran P.T."/>
            <person name="Mackey T.J."/>
            <person name="Dick G.J."/>
            <person name="Grettenberger C.L."/>
            <person name="Sumner D.Y."/>
        </authorList>
    </citation>
    <scope>NUCLEOTIDE SEQUENCE [LARGE SCALE GENOMIC DNA]</scope>
    <source>
        <strain evidence="8 9">FRX01</strain>
    </source>
</reference>
<dbReference type="CDD" id="cd02393">
    <property type="entry name" value="KH-I_PNPase"/>
    <property type="match status" value="1"/>
</dbReference>
<comment type="similarity">
    <text evidence="1 6">Belongs to the polyribonucleotide nucleotidyltransferase family.</text>
</comment>
<dbReference type="Gene3D" id="3.30.1370.10">
    <property type="entry name" value="K Homology domain, type 1"/>
    <property type="match status" value="1"/>
</dbReference>
<comment type="catalytic activity">
    <reaction evidence="6">
        <text>RNA(n+1) + phosphate = RNA(n) + a ribonucleoside 5'-diphosphate</text>
        <dbReference type="Rhea" id="RHEA:22096"/>
        <dbReference type="Rhea" id="RHEA-COMP:14527"/>
        <dbReference type="Rhea" id="RHEA-COMP:17342"/>
        <dbReference type="ChEBI" id="CHEBI:43474"/>
        <dbReference type="ChEBI" id="CHEBI:57930"/>
        <dbReference type="ChEBI" id="CHEBI:140395"/>
        <dbReference type="EC" id="2.7.7.8"/>
    </reaction>
</comment>
<dbReference type="PROSITE" id="PS50084">
    <property type="entry name" value="KH_TYPE_1"/>
    <property type="match status" value="1"/>
</dbReference>
<dbReference type="InterPro" id="IPR012162">
    <property type="entry name" value="PNPase"/>
</dbReference>
<dbReference type="CDD" id="cd04472">
    <property type="entry name" value="S1_PNPase"/>
    <property type="match status" value="1"/>
</dbReference>
<evidence type="ECO:0000256" key="3">
    <source>
        <dbReference type="ARBA" id="ARBA00022679"/>
    </source>
</evidence>
<dbReference type="PROSITE" id="PS50126">
    <property type="entry name" value="S1"/>
    <property type="match status" value="1"/>
</dbReference>
<keyword evidence="9" id="KW-1185">Reference proteome</keyword>
<dbReference type="SMART" id="SM00316">
    <property type="entry name" value="S1"/>
    <property type="match status" value="1"/>
</dbReference>
<dbReference type="CDD" id="cd11364">
    <property type="entry name" value="RNase_PH_PNPase_2"/>
    <property type="match status" value="1"/>
</dbReference>
<keyword evidence="3 6" id="KW-0808">Transferase</keyword>
<dbReference type="PANTHER" id="PTHR11252">
    <property type="entry name" value="POLYRIBONUCLEOTIDE NUCLEOTIDYLTRANSFERASE"/>
    <property type="match status" value="1"/>
</dbReference>
<dbReference type="Pfam" id="PF03726">
    <property type="entry name" value="PNPase"/>
    <property type="match status" value="1"/>
</dbReference>
<protein>
    <recommendedName>
        <fullName evidence="6">Polyribonucleotide nucleotidyltransferase</fullName>
        <ecNumber evidence="6">2.7.7.8</ecNumber>
    </recommendedName>
    <alternativeName>
        <fullName evidence="6">Polynucleotide phosphorylase</fullName>
        <shortName evidence="6">PNPase</shortName>
    </alternativeName>
</protein>
<sequence length="716" mass="78118">MKEIEKSISFDGRDIRLTIGLFAPQAGGAVLIQSGDTAVFVTATRSQGREGIDFLPLLVDYEERLYAGGKIPGGFLRREGRPPEKVTLTCRLIDRPLRPLIPQWIRDDIQIVATTWSMDPQVPPDVLAVTGASVAVQLAGIPFYGPMAAVRVGLVGDDFIINPTYKEITSGDLDLVVAGSPDGVIMVEAGANQLPEQDIIEAIDFGYEATCDLIQAQREIMEELGIVQVIEPPQEVDKTLETFIQERTTDGIKEILSQYLDKNLRDTRLDEIKDTIKEQIAQMPEEEPVRVAATSDSKALGKVFKEVTKKLMRRQIVEDGVRVDGRKLDEVRPVSCRVGLLPQRVHGSALFNRGLTQVLSLVTLGTPGDAQDLADDLHPEDEKRYLHHYNFPPYSVGETRPMRSPGRREIGHGALAERALLPVLPDYTDFPYVIRVVSEILSSNGSTSMGSVCGSTLGLMDAGVPIKKPVSGAAMGLIKEGDEIRILTDIQGIEDFLGDMDFKVAGTDTGITALQMDMKISGLPMETIAAAIQQAKPARLHILEKMLGTLDTPREELSPYAPRLLTIKIDPEFIGMVIGPGGKMIKSITEETGAKIDIQDDGTVTVSAIESEKAQRAVTIIQNMTRKLSAGDVYLGAVTRIIPIGAFVEFLPGKEGMVHISQIADYRVGKVEDELAVGDQVVIKVRDIDNKGRINLTRLNIHPDEAQAAREAAGLV</sequence>
<dbReference type="InterPro" id="IPR012340">
    <property type="entry name" value="NA-bd_OB-fold"/>
</dbReference>
<feature type="binding site" evidence="6">
    <location>
        <position position="501"/>
    </location>
    <ligand>
        <name>Mg(2+)</name>
        <dbReference type="ChEBI" id="CHEBI:18420"/>
    </ligand>
</feature>
<dbReference type="NCBIfam" id="TIGR03591">
    <property type="entry name" value="polynuc_phos"/>
    <property type="match status" value="1"/>
</dbReference>
<keyword evidence="5 6" id="KW-0694">RNA-binding</keyword>
<evidence type="ECO:0000256" key="4">
    <source>
        <dbReference type="ARBA" id="ARBA00022695"/>
    </source>
</evidence>
<dbReference type="InterPro" id="IPR003029">
    <property type="entry name" value="S1_domain"/>
</dbReference>
<dbReference type="Pfam" id="PF00575">
    <property type="entry name" value="S1"/>
    <property type="match status" value="1"/>
</dbReference>
<dbReference type="Proteomes" id="UP000664844">
    <property type="component" value="Unassembled WGS sequence"/>
</dbReference>
<dbReference type="SUPFAM" id="SSF50249">
    <property type="entry name" value="Nucleic acid-binding proteins"/>
    <property type="match status" value="1"/>
</dbReference>
<dbReference type="InterPro" id="IPR004087">
    <property type="entry name" value="KH_dom"/>
</dbReference>
<evidence type="ECO:0000256" key="5">
    <source>
        <dbReference type="ARBA" id="ARBA00022884"/>
    </source>
</evidence>
<comment type="subcellular location">
    <subcellularLocation>
        <location evidence="6">Cytoplasm</location>
    </subcellularLocation>
</comment>
<feature type="binding site" evidence="6">
    <location>
        <position position="495"/>
    </location>
    <ligand>
        <name>Mg(2+)</name>
        <dbReference type="ChEBI" id="CHEBI:18420"/>
    </ligand>
</feature>
<comment type="caution">
    <text evidence="8">The sequence shown here is derived from an EMBL/GenBank/DDBJ whole genome shotgun (WGS) entry which is preliminary data.</text>
</comment>
<organism evidence="8 9">
    <name type="scientific">Phormidium pseudopriestleyi FRX01</name>
    <dbReference type="NCBI Taxonomy" id="1759528"/>
    <lineage>
        <taxon>Bacteria</taxon>
        <taxon>Bacillati</taxon>
        <taxon>Cyanobacteriota</taxon>
        <taxon>Cyanophyceae</taxon>
        <taxon>Oscillatoriophycideae</taxon>
        <taxon>Oscillatoriales</taxon>
        <taxon>Oscillatoriaceae</taxon>
        <taxon>Phormidium</taxon>
    </lineage>
</organism>
<dbReference type="Pfam" id="PF03725">
    <property type="entry name" value="RNase_PH_C"/>
    <property type="match status" value="1"/>
</dbReference>
<dbReference type="NCBIfam" id="NF008805">
    <property type="entry name" value="PRK11824.1"/>
    <property type="match status" value="1"/>
</dbReference>
<dbReference type="Pfam" id="PF01138">
    <property type="entry name" value="RNase_PH"/>
    <property type="match status" value="2"/>
</dbReference>
<dbReference type="InterPro" id="IPR004088">
    <property type="entry name" value="KH_dom_type_1"/>
</dbReference>
<dbReference type="InterPro" id="IPR027408">
    <property type="entry name" value="PNPase/RNase_PH_dom_sf"/>
</dbReference>
<dbReference type="InterPro" id="IPR015847">
    <property type="entry name" value="ExoRNase_PH_dom2"/>
</dbReference>
<dbReference type="SUPFAM" id="SSF54211">
    <property type="entry name" value="Ribosomal protein S5 domain 2-like"/>
    <property type="match status" value="2"/>
</dbReference>
<feature type="domain" description="S1 motif" evidence="7">
    <location>
        <begin position="631"/>
        <end position="699"/>
    </location>
</feature>
<dbReference type="Gene3D" id="2.40.50.140">
    <property type="entry name" value="Nucleic acid-binding proteins"/>
    <property type="match status" value="1"/>
</dbReference>
<dbReference type="PIRSF" id="PIRSF005499">
    <property type="entry name" value="PNPase"/>
    <property type="match status" value="1"/>
</dbReference>
<evidence type="ECO:0000313" key="8">
    <source>
        <dbReference type="EMBL" id="MBO0351596.1"/>
    </source>
</evidence>
<comment type="function">
    <text evidence="6">Involved in mRNA degradation. Catalyzes the phosphorolysis of single-stranded polyribonucleotides processively in the 3'- to 5'-direction.</text>
</comment>
<comment type="cofactor">
    <cofactor evidence="6">
        <name>Mg(2+)</name>
        <dbReference type="ChEBI" id="CHEBI:18420"/>
    </cofactor>
</comment>
<dbReference type="SMART" id="SM00322">
    <property type="entry name" value="KH"/>
    <property type="match status" value="1"/>
</dbReference>
<evidence type="ECO:0000256" key="1">
    <source>
        <dbReference type="ARBA" id="ARBA00007404"/>
    </source>
</evidence>
<keyword evidence="4 6" id="KW-0548">Nucleotidyltransferase</keyword>
<evidence type="ECO:0000256" key="6">
    <source>
        <dbReference type="HAMAP-Rule" id="MF_01595"/>
    </source>
</evidence>
<keyword evidence="6" id="KW-0479">Metal-binding</keyword>
<evidence type="ECO:0000256" key="2">
    <source>
        <dbReference type="ARBA" id="ARBA00022490"/>
    </source>
</evidence>
<proteinExistence type="inferred from homology"/>
<dbReference type="SUPFAM" id="SSF55666">
    <property type="entry name" value="Ribonuclease PH domain 2-like"/>
    <property type="match status" value="2"/>
</dbReference>
<dbReference type="RefSeq" id="WP_207090030.1">
    <property type="nucleotide sequence ID" value="NZ_JAFLQW010000564.1"/>
</dbReference>
<dbReference type="InterPro" id="IPR036456">
    <property type="entry name" value="PNPase_PH_RNA-bd_sf"/>
</dbReference>
<dbReference type="HAMAP" id="MF_01595">
    <property type="entry name" value="PNPase"/>
    <property type="match status" value="1"/>
</dbReference>
<keyword evidence="2 6" id="KW-0963">Cytoplasm</keyword>
<dbReference type="EC" id="2.7.7.8" evidence="6"/>
<evidence type="ECO:0000313" key="9">
    <source>
        <dbReference type="Proteomes" id="UP000664844"/>
    </source>
</evidence>
<dbReference type="CDD" id="cd11363">
    <property type="entry name" value="RNase_PH_PNPase_1"/>
    <property type="match status" value="1"/>
</dbReference>
<dbReference type="InterPro" id="IPR015848">
    <property type="entry name" value="PNPase_PH_RNA-bd_bac/org-type"/>
</dbReference>
<dbReference type="InterPro" id="IPR036612">
    <property type="entry name" value="KH_dom_type_1_sf"/>
</dbReference>
<dbReference type="SUPFAM" id="SSF54791">
    <property type="entry name" value="Eukaryotic type KH-domain (KH-domain type I)"/>
    <property type="match status" value="1"/>
</dbReference>
<dbReference type="InterPro" id="IPR001247">
    <property type="entry name" value="ExoRNase_PH_dom1"/>
</dbReference>
<dbReference type="SUPFAM" id="SSF46915">
    <property type="entry name" value="Polynucleotide phosphorylase/guanosine pentaphosphate synthase (PNPase/GPSI), domain 3"/>
    <property type="match status" value="1"/>
</dbReference>
<dbReference type="Pfam" id="PF00013">
    <property type="entry name" value="KH_1"/>
    <property type="match status" value="1"/>
</dbReference>
<dbReference type="GO" id="GO:0004654">
    <property type="term" value="F:polyribonucleotide nucleotidyltransferase activity"/>
    <property type="evidence" value="ECO:0007669"/>
    <property type="project" value="UniProtKB-EC"/>
</dbReference>
<evidence type="ECO:0000259" key="7">
    <source>
        <dbReference type="PROSITE" id="PS50126"/>
    </source>
</evidence>
<keyword evidence="6" id="KW-0460">Magnesium</keyword>
<dbReference type="InterPro" id="IPR020568">
    <property type="entry name" value="Ribosomal_Su5_D2-typ_SF"/>
</dbReference>
<dbReference type="Gene3D" id="3.30.230.70">
    <property type="entry name" value="GHMP Kinase, N-terminal domain"/>
    <property type="match status" value="2"/>
</dbReference>
<gene>
    <name evidence="6" type="primary">pnp</name>
    <name evidence="8" type="ORF">J0895_21425</name>
</gene>
<name>A0ABS3FYA8_9CYAN</name>
<accession>A0ABS3FYA8</accession>